<dbReference type="AlphaFoldDB" id="A0A0L8IEF5"/>
<gene>
    <name evidence="2" type="ORF">OCBIM_22016372mg</name>
</gene>
<evidence type="ECO:0000313" key="2">
    <source>
        <dbReference type="EMBL" id="KOF99425.1"/>
    </source>
</evidence>
<organism evidence="2">
    <name type="scientific">Octopus bimaculoides</name>
    <name type="common">California two-spotted octopus</name>
    <dbReference type="NCBI Taxonomy" id="37653"/>
    <lineage>
        <taxon>Eukaryota</taxon>
        <taxon>Metazoa</taxon>
        <taxon>Spiralia</taxon>
        <taxon>Lophotrochozoa</taxon>
        <taxon>Mollusca</taxon>
        <taxon>Cephalopoda</taxon>
        <taxon>Coleoidea</taxon>
        <taxon>Octopodiformes</taxon>
        <taxon>Octopoda</taxon>
        <taxon>Incirrata</taxon>
        <taxon>Octopodidae</taxon>
        <taxon>Octopus</taxon>
    </lineage>
</organism>
<feature type="compositionally biased region" description="Low complexity" evidence="1">
    <location>
        <begin position="23"/>
        <end position="38"/>
    </location>
</feature>
<accession>A0A0L8IEF5</accession>
<protein>
    <submittedName>
        <fullName evidence="2">Uncharacterized protein</fullName>
    </submittedName>
</protein>
<evidence type="ECO:0000256" key="1">
    <source>
        <dbReference type="SAM" id="MobiDB-lite"/>
    </source>
</evidence>
<sequence>MCIVEWKARHLRRDSPLRGSISQQQQQQRNNKQTTTKPKAAVAAAKTKATICSINFNQLT</sequence>
<name>A0A0L8IEF5_OCTBM</name>
<proteinExistence type="predicted"/>
<reference evidence="2" key="1">
    <citation type="submission" date="2015-07" db="EMBL/GenBank/DDBJ databases">
        <title>MeaNS - Measles Nucleotide Surveillance Program.</title>
        <authorList>
            <person name="Tran T."/>
            <person name="Druce J."/>
        </authorList>
    </citation>
    <scope>NUCLEOTIDE SEQUENCE</scope>
    <source>
        <strain evidence="2">UCB-OBI-ISO-001</strain>
        <tissue evidence="2">Gonad</tissue>
    </source>
</reference>
<feature type="region of interest" description="Disordered" evidence="1">
    <location>
        <begin position="14"/>
        <end position="38"/>
    </location>
</feature>
<dbReference type="EMBL" id="KQ415962">
    <property type="protein sequence ID" value="KOF99425.1"/>
    <property type="molecule type" value="Genomic_DNA"/>
</dbReference>